<name>A0A813LZP9_POLGL</name>
<dbReference type="EMBL" id="CAJNNW010037639">
    <property type="protein sequence ID" value="CAE8743419.1"/>
    <property type="molecule type" value="Genomic_DNA"/>
</dbReference>
<protein>
    <submittedName>
        <fullName evidence="1">Uncharacterized protein</fullName>
    </submittedName>
</protein>
<organism evidence="1 2">
    <name type="scientific">Polarella glacialis</name>
    <name type="common">Dinoflagellate</name>
    <dbReference type="NCBI Taxonomy" id="89957"/>
    <lineage>
        <taxon>Eukaryota</taxon>
        <taxon>Sar</taxon>
        <taxon>Alveolata</taxon>
        <taxon>Dinophyceae</taxon>
        <taxon>Suessiales</taxon>
        <taxon>Suessiaceae</taxon>
        <taxon>Polarella</taxon>
    </lineage>
</organism>
<reference evidence="1" key="1">
    <citation type="submission" date="2021-02" db="EMBL/GenBank/DDBJ databases">
        <authorList>
            <person name="Dougan E. K."/>
            <person name="Rhodes N."/>
            <person name="Thang M."/>
            <person name="Chan C."/>
        </authorList>
    </citation>
    <scope>NUCLEOTIDE SEQUENCE</scope>
</reference>
<comment type="caution">
    <text evidence="1">The sequence shown here is derived from an EMBL/GenBank/DDBJ whole genome shotgun (WGS) entry which is preliminary data.</text>
</comment>
<dbReference type="AlphaFoldDB" id="A0A813LZP9"/>
<proteinExistence type="predicted"/>
<sequence length="173" mass="20092">MHGICWRFTAPNDETKNRSSQLELQALRKYDFRSFESERLLQSVEHFSAFDSAYRKWASSSVVRDLGFSPHGKMHRMCWRFTAPDDETKNRSSQHELQALRKCDLRSFESDRLLQSVEHSSPSDSAYRKCGPALRWCVVWVFRRTARCTGFAGALLHQTMKPRTALLSTNCKP</sequence>
<dbReference type="Proteomes" id="UP000626109">
    <property type="component" value="Unassembled WGS sequence"/>
</dbReference>
<evidence type="ECO:0000313" key="1">
    <source>
        <dbReference type="EMBL" id="CAE8743419.1"/>
    </source>
</evidence>
<gene>
    <name evidence="1" type="ORF">PGLA2088_LOCUS51383</name>
</gene>
<evidence type="ECO:0000313" key="2">
    <source>
        <dbReference type="Proteomes" id="UP000626109"/>
    </source>
</evidence>
<accession>A0A813LZP9</accession>